<comment type="subcellular location">
    <subcellularLocation>
        <location evidence="2">Cytoplasm</location>
        <location evidence="2">Perinuclear region</location>
    </subcellularLocation>
    <subcellularLocation>
        <location evidence="1">Nucleus</location>
    </subcellularLocation>
</comment>
<dbReference type="AlphaFoldDB" id="A0ABD2A253"/>
<feature type="compositionally biased region" description="Low complexity" evidence="10">
    <location>
        <begin position="25"/>
        <end position="39"/>
    </location>
</feature>
<reference evidence="12 13" key="1">
    <citation type="journal article" date="2024" name="Ann. Entomol. Soc. Am.">
        <title>Genomic analyses of the southern and eastern yellowjacket wasps (Hymenoptera: Vespidae) reveal evolutionary signatures of social life.</title>
        <authorList>
            <person name="Catto M.A."/>
            <person name="Caine P.B."/>
            <person name="Orr S.E."/>
            <person name="Hunt B.G."/>
            <person name="Goodisman M.A.D."/>
        </authorList>
    </citation>
    <scope>NUCLEOTIDE SEQUENCE [LARGE SCALE GENOMIC DNA]</scope>
    <source>
        <strain evidence="12">233</strain>
        <tissue evidence="12">Head and thorax</tissue>
    </source>
</reference>
<dbReference type="Pfam" id="PF15715">
    <property type="entry name" value="PAF"/>
    <property type="match status" value="1"/>
</dbReference>
<proteinExistence type="predicted"/>
<evidence type="ECO:0000256" key="1">
    <source>
        <dbReference type="ARBA" id="ARBA00004123"/>
    </source>
</evidence>
<organism evidence="12 13">
    <name type="scientific">Vespula squamosa</name>
    <name type="common">Southern yellow jacket</name>
    <name type="synonym">Wasp</name>
    <dbReference type="NCBI Taxonomy" id="30214"/>
    <lineage>
        <taxon>Eukaryota</taxon>
        <taxon>Metazoa</taxon>
        <taxon>Ecdysozoa</taxon>
        <taxon>Arthropoda</taxon>
        <taxon>Hexapoda</taxon>
        <taxon>Insecta</taxon>
        <taxon>Pterygota</taxon>
        <taxon>Neoptera</taxon>
        <taxon>Endopterygota</taxon>
        <taxon>Hymenoptera</taxon>
        <taxon>Apocrita</taxon>
        <taxon>Aculeata</taxon>
        <taxon>Vespoidea</taxon>
        <taxon>Vespidae</taxon>
        <taxon>Vespinae</taxon>
        <taxon>Vespula</taxon>
    </lineage>
</organism>
<feature type="domain" description="PCNA-associated factor histone-like" evidence="11">
    <location>
        <begin position="1"/>
        <end position="80"/>
    </location>
</feature>
<dbReference type="InterPro" id="IPR040444">
    <property type="entry name" value="PCNA-AF"/>
</dbReference>
<dbReference type="PANTHER" id="PTHR15679:SF8">
    <property type="entry name" value="PCNA-ASSOCIATED FACTOR"/>
    <property type="match status" value="1"/>
</dbReference>
<accession>A0ABD2A253</accession>
<dbReference type="EMBL" id="JAUDFV010000156">
    <property type="protein sequence ID" value="KAL2714690.1"/>
    <property type="molecule type" value="Genomic_DNA"/>
</dbReference>
<dbReference type="Proteomes" id="UP001607302">
    <property type="component" value="Unassembled WGS sequence"/>
</dbReference>
<evidence type="ECO:0000256" key="4">
    <source>
        <dbReference type="ARBA" id="ARBA00022490"/>
    </source>
</evidence>
<evidence type="ECO:0000256" key="9">
    <source>
        <dbReference type="ARBA" id="ARBA00031186"/>
    </source>
</evidence>
<evidence type="ECO:0000256" key="2">
    <source>
        <dbReference type="ARBA" id="ARBA00004556"/>
    </source>
</evidence>
<keyword evidence="6" id="KW-0234">DNA repair</keyword>
<evidence type="ECO:0000256" key="10">
    <source>
        <dbReference type="SAM" id="MobiDB-lite"/>
    </source>
</evidence>
<keyword evidence="4" id="KW-0963">Cytoplasm</keyword>
<evidence type="ECO:0000313" key="12">
    <source>
        <dbReference type="EMBL" id="KAL2714690.1"/>
    </source>
</evidence>
<dbReference type="GO" id="GO:0048471">
    <property type="term" value="C:perinuclear region of cytoplasm"/>
    <property type="evidence" value="ECO:0007669"/>
    <property type="project" value="UniProtKB-SubCell"/>
</dbReference>
<feature type="region of interest" description="Disordered" evidence="10">
    <location>
        <begin position="1"/>
        <end position="95"/>
    </location>
</feature>
<dbReference type="InterPro" id="IPR031444">
    <property type="entry name" value="PCNA-AF_dom"/>
</dbReference>
<keyword evidence="13" id="KW-1185">Reference proteome</keyword>
<evidence type="ECO:0000313" key="13">
    <source>
        <dbReference type="Proteomes" id="UP001607302"/>
    </source>
</evidence>
<protein>
    <recommendedName>
        <fullName evidence="3">PCNA-associated factor</fullName>
    </recommendedName>
    <alternativeName>
        <fullName evidence="8">PCNA-associated factor of 15 kDa</fullName>
    </alternativeName>
    <alternativeName>
        <fullName evidence="9">PCNA-clamp-associated factor</fullName>
    </alternativeName>
</protein>
<feature type="compositionally biased region" description="Basic and acidic residues" evidence="10">
    <location>
        <begin position="1"/>
        <end position="10"/>
    </location>
</feature>
<name>A0ABD2A253_VESSQ</name>
<evidence type="ECO:0000256" key="5">
    <source>
        <dbReference type="ARBA" id="ARBA00022763"/>
    </source>
</evidence>
<evidence type="ECO:0000256" key="6">
    <source>
        <dbReference type="ARBA" id="ARBA00023204"/>
    </source>
</evidence>
<dbReference type="GO" id="GO:0005634">
    <property type="term" value="C:nucleus"/>
    <property type="evidence" value="ECO:0007669"/>
    <property type="project" value="UniProtKB-SubCell"/>
</dbReference>
<gene>
    <name evidence="12" type="ORF">V1478_015875</name>
</gene>
<dbReference type="PANTHER" id="PTHR15679">
    <property type="entry name" value="PCNA-ASSOCIATED FACTOR"/>
    <property type="match status" value="1"/>
</dbReference>
<evidence type="ECO:0000256" key="3">
    <source>
        <dbReference type="ARBA" id="ARBA00013777"/>
    </source>
</evidence>
<sequence>MVRTKADRIPTKAIGAKAPHKIASSKKAGSSKAKSYSGGNPYHPRDTPEWQKPITNFMNQNVTKKPDVSAPSKNNENEENDTNDTCIKIDTDDED</sequence>
<evidence type="ECO:0000256" key="8">
    <source>
        <dbReference type="ARBA" id="ARBA00030014"/>
    </source>
</evidence>
<evidence type="ECO:0000259" key="11">
    <source>
        <dbReference type="Pfam" id="PF15715"/>
    </source>
</evidence>
<comment type="caution">
    <text evidence="12">The sequence shown here is derived from an EMBL/GenBank/DDBJ whole genome shotgun (WGS) entry which is preliminary data.</text>
</comment>
<evidence type="ECO:0000256" key="7">
    <source>
        <dbReference type="ARBA" id="ARBA00023242"/>
    </source>
</evidence>
<dbReference type="GO" id="GO:0006281">
    <property type="term" value="P:DNA repair"/>
    <property type="evidence" value="ECO:0007669"/>
    <property type="project" value="UniProtKB-KW"/>
</dbReference>
<feature type="compositionally biased region" description="Polar residues" evidence="10">
    <location>
        <begin position="53"/>
        <end position="63"/>
    </location>
</feature>
<keyword evidence="7" id="KW-0539">Nucleus</keyword>
<keyword evidence="5" id="KW-0227">DNA damage</keyword>